<dbReference type="InterPro" id="IPR050832">
    <property type="entry name" value="Bact_Acetyltransf"/>
</dbReference>
<dbReference type="Pfam" id="PF00583">
    <property type="entry name" value="Acetyltransf_1"/>
    <property type="match status" value="1"/>
</dbReference>
<keyword evidence="2" id="KW-0012">Acyltransferase</keyword>
<keyword evidence="5" id="KW-1185">Reference proteome</keyword>
<evidence type="ECO:0000313" key="4">
    <source>
        <dbReference type="EMBL" id="SMY07218.1"/>
    </source>
</evidence>
<evidence type="ECO:0000256" key="1">
    <source>
        <dbReference type="ARBA" id="ARBA00022679"/>
    </source>
</evidence>
<dbReference type="InterPro" id="IPR016181">
    <property type="entry name" value="Acyl_CoA_acyltransferase"/>
</dbReference>
<dbReference type="SUPFAM" id="SSF55729">
    <property type="entry name" value="Acyl-CoA N-acyltransferases (Nat)"/>
    <property type="match status" value="1"/>
</dbReference>
<sequence length="166" mass="17534">MTVITRPGTSADAKALVGIINPIIGAGGTTAHQTPFDEARITRHYIAPEQIIRCTVAELNGKVSGFQTLMWPDEEGDSFPEGWAIIASFVAQEAAGNGIGRALFEATKVAALAAGVTTIDATIRADNAGGLAYYSSLGFVDYEVLAAVPLRDGTLVDRVRKRLDLD</sequence>
<evidence type="ECO:0000259" key="3">
    <source>
        <dbReference type="PROSITE" id="PS51186"/>
    </source>
</evidence>
<dbReference type="Proteomes" id="UP000201613">
    <property type="component" value="Unassembled WGS sequence"/>
</dbReference>
<accession>A0A238LC62</accession>
<dbReference type="Gene3D" id="3.40.630.30">
    <property type="match status" value="1"/>
</dbReference>
<evidence type="ECO:0000256" key="2">
    <source>
        <dbReference type="ARBA" id="ARBA00023315"/>
    </source>
</evidence>
<dbReference type="GO" id="GO:0016747">
    <property type="term" value="F:acyltransferase activity, transferring groups other than amino-acyl groups"/>
    <property type="evidence" value="ECO:0007669"/>
    <property type="project" value="InterPro"/>
</dbReference>
<dbReference type="CDD" id="cd04301">
    <property type="entry name" value="NAT_SF"/>
    <property type="match status" value="1"/>
</dbReference>
<dbReference type="RefSeq" id="WP_093991286.1">
    <property type="nucleotide sequence ID" value="NZ_FXZK01000001.1"/>
</dbReference>
<organism evidence="4 5">
    <name type="scientific">Flavimaricola marinus</name>
    <dbReference type="NCBI Taxonomy" id="1819565"/>
    <lineage>
        <taxon>Bacteria</taxon>
        <taxon>Pseudomonadati</taxon>
        <taxon>Pseudomonadota</taxon>
        <taxon>Alphaproteobacteria</taxon>
        <taxon>Rhodobacterales</taxon>
        <taxon>Paracoccaceae</taxon>
        <taxon>Flavimaricola</taxon>
    </lineage>
</organism>
<dbReference type="PROSITE" id="PS51186">
    <property type="entry name" value="GNAT"/>
    <property type="match status" value="1"/>
</dbReference>
<dbReference type="AlphaFoldDB" id="A0A238LC62"/>
<dbReference type="OrthoDB" id="5997585at2"/>
<evidence type="ECO:0000313" key="5">
    <source>
        <dbReference type="Proteomes" id="UP000201613"/>
    </source>
</evidence>
<protein>
    <submittedName>
        <fullName evidence="4">Acetyltransferase (GNAT) family protein</fullName>
    </submittedName>
</protein>
<name>A0A238LC62_9RHOB</name>
<dbReference type="PANTHER" id="PTHR43877">
    <property type="entry name" value="AMINOALKYLPHOSPHONATE N-ACETYLTRANSFERASE-RELATED-RELATED"/>
    <property type="match status" value="1"/>
</dbReference>
<reference evidence="5" key="1">
    <citation type="submission" date="2017-05" db="EMBL/GenBank/DDBJ databases">
        <authorList>
            <person name="Rodrigo-Torres L."/>
            <person name="Arahal R. D."/>
            <person name="Lucena T."/>
        </authorList>
    </citation>
    <scope>NUCLEOTIDE SEQUENCE [LARGE SCALE GENOMIC DNA]</scope>
    <source>
        <strain evidence="5">CECT 8899</strain>
    </source>
</reference>
<feature type="domain" description="N-acetyltransferase" evidence="3">
    <location>
        <begin position="3"/>
        <end position="166"/>
    </location>
</feature>
<dbReference type="EMBL" id="FXZK01000001">
    <property type="protein sequence ID" value="SMY07218.1"/>
    <property type="molecule type" value="Genomic_DNA"/>
</dbReference>
<proteinExistence type="predicted"/>
<gene>
    <name evidence="4" type="ORF">LOM8899_01350</name>
</gene>
<dbReference type="InterPro" id="IPR000182">
    <property type="entry name" value="GNAT_dom"/>
</dbReference>
<keyword evidence="1 4" id="KW-0808">Transferase</keyword>